<gene>
    <name evidence="2" type="ORF">EZ313_20025</name>
</gene>
<evidence type="ECO:0000313" key="3">
    <source>
        <dbReference type="Proteomes" id="UP000298180"/>
    </source>
</evidence>
<dbReference type="Pfam" id="PF13413">
    <property type="entry name" value="HTH_25"/>
    <property type="match status" value="1"/>
</dbReference>
<dbReference type="InterPro" id="IPR010982">
    <property type="entry name" value="Lambda_DNA-bd_dom_sf"/>
</dbReference>
<dbReference type="Pfam" id="PF13464">
    <property type="entry name" value="RodZ_C"/>
    <property type="match status" value="1"/>
</dbReference>
<dbReference type="OrthoDB" id="5293433at2"/>
<dbReference type="InterPro" id="IPR025194">
    <property type="entry name" value="RodZ-like_C"/>
</dbReference>
<feature type="domain" description="Cytoskeleton protein RodZ-like C-terminal" evidence="1">
    <location>
        <begin position="235"/>
        <end position="306"/>
    </location>
</feature>
<dbReference type="PANTHER" id="PTHR34475">
    <property type="match status" value="1"/>
</dbReference>
<sequence>MSDTAFAAGPSGGVLLRQAREAAGLHVAALAASLKVPVRKLEALEEDRYEQLTDAVFARALALSVCRTLKIDPQPILDRLPQTTAPRLVQDHEGIGAPFRAPGDAAAPVWRDYVKSPVTLAVGGLLLGAIAILLLPSFRSEAPAAAVRTETTEVPMAASVVLPATVSDGGTPAANTSPSAPAVPTAAPVAVSTTPALAAAPAVTVTTVSTVASPASAPAAATPVNVAPAATGIVVFKVSGPSWIEVMDSQGKVPLRRLLAAGESAGASGALPLAVTVGSVSTTTVEVRGKPFDLGRVSRDNVARFEIK</sequence>
<evidence type="ECO:0000259" key="1">
    <source>
        <dbReference type="Pfam" id="PF13464"/>
    </source>
</evidence>
<comment type="caution">
    <text evidence="2">The sequence shown here is derived from an EMBL/GenBank/DDBJ whole genome shotgun (WGS) entry which is preliminary data.</text>
</comment>
<accession>A0A4Z0BN54</accession>
<dbReference type="Gene3D" id="1.10.260.40">
    <property type="entry name" value="lambda repressor-like DNA-binding domains"/>
    <property type="match status" value="1"/>
</dbReference>
<dbReference type="Proteomes" id="UP000298180">
    <property type="component" value="Unassembled WGS sequence"/>
</dbReference>
<dbReference type="PANTHER" id="PTHR34475:SF1">
    <property type="entry name" value="CYTOSKELETON PROTEIN RODZ"/>
    <property type="match status" value="1"/>
</dbReference>
<dbReference type="EMBL" id="SMLM01000003">
    <property type="protein sequence ID" value="TFZ00737.1"/>
    <property type="molecule type" value="Genomic_DNA"/>
</dbReference>
<dbReference type="AlphaFoldDB" id="A0A4Z0BN54"/>
<proteinExistence type="predicted"/>
<keyword evidence="3" id="KW-1185">Reference proteome</keyword>
<dbReference type="RefSeq" id="WP_135265075.1">
    <property type="nucleotide sequence ID" value="NZ_SMLM01000003.1"/>
</dbReference>
<reference evidence="2 3" key="1">
    <citation type="submission" date="2019-03" db="EMBL/GenBank/DDBJ databases">
        <title>Ramlibacter henchirensis DSM 14656, whole genome shotgun sequence.</title>
        <authorList>
            <person name="Zhang X."/>
            <person name="Feng G."/>
            <person name="Zhu H."/>
        </authorList>
    </citation>
    <scope>NUCLEOTIDE SEQUENCE [LARGE SCALE GENOMIC DNA]</scope>
    <source>
        <strain evidence="2 3">DSM 14656</strain>
    </source>
</reference>
<dbReference type="GO" id="GO:0003677">
    <property type="term" value="F:DNA binding"/>
    <property type="evidence" value="ECO:0007669"/>
    <property type="project" value="InterPro"/>
</dbReference>
<name>A0A4Z0BN54_9BURK</name>
<protein>
    <submittedName>
        <fullName evidence="2">Helix-turn-helix domain-containing protein</fullName>
    </submittedName>
</protein>
<organism evidence="2 3">
    <name type="scientific">Ramlibacter henchirensis</name>
    <dbReference type="NCBI Taxonomy" id="204072"/>
    <lineage>
        <taxon>Bacteria</taxon>
        <taxon>Pseudomonadati</taxon>
        <taxon>Pseudomonadota</taxon>
        <taxon>Betaproteobacteria</taxon>
        <taxon>Burkholderiales</taxon>
        <taxon>Comamonadaceae</taxon>
        <taxon>Ramlibacter</taxon>
    </lineage>
</organism>
<dbReference type="InterPro" id="IPR050400">
    <property type="entry name" value="Bact_Cytoskel_RodZ"/>
</dbReference>
<evidence type="ECO:0000313" key="2">
    <source>
        <dbReference type="EMBL" id="TFZ00737.1"/>
    </source>
</evidence>